<dbReference type="PATRIC" id="fig|1408103.3.peg.4903"/>
<keyword evidence="3" id="KW-1185">Reference proteome</keyword>
<protein>
    <recommendedName>
        <fullName evidence="1">DinB-like domain-containing protein</fullName>
    </recommendedName>
</protein>
<comment type="caution">
    <text evidence="2">The sequence shown here is derived from an EMBL/GenBank/DDBJ whole genome shotgun (WGS) entry which is preliminary data.</text>
</comment>
<proteinExistence type="predicted"/>
<dbReference type="OrthoDB" id="2964295at2"/>
<name>A0A0M2SL43_9BACI</name>
<dbReference type="Pfam" id="PF12867">
    <property type="entry name" value="DinB_2"/>
    <property type="match status" value="1"/>
</dbReference>
<dbReference type="EMBL" id="LAYY01000097">
    <property type="protein sequence ID" value="KKK34376.1"/>
    <property type="molecule type" value="Genomic_DNA"/>
</dbReference>
<sequence>MNKEEMKRHYIEFIFWAEQMGSVQEEEWRSPIEEGKWSVAAVVTHLLFWDKFSLKERLPYFKEGASLPAYPDFQEVNDAARAHAVKHEKNDMIEELIRVRRQYLDMLDSLTQADLDIRFAIGNNSMTVRDYFMDFIKHDRHHQTQIDKILRR</sequence>
<evidence type="ECO:0000313" key="2">
    <source>
        <dbReference type="EMBL" id="KKK34376.1"/>
    </source>
</evidence>
<dbReference type="Proteomes" id="UP000034166">
    <property type="component" value="Unassembled WGS sequence"/>
</dbReference>
<dbReference type="AlphaFoldDB" id="A0A0M2SL43"/>
<dbReference type="InterPro" id="IPR024775">
    <property type="entry name" value="DinB-like"/>
</dbReference>
<reference evidence="2 3" key="1">
    <citation type="submission" date="2015-04" db="EMBL/GenBank/DDBJ databases">
        <title>Taxonomic description and genome sequence of Bacillus campisalis sp. nov., a novel member of the genus Bacillus isolated from solar saltern.</title>
        <authorList>
            <person name="Mathan Kumar R."/>
            <person name="Kaur G."/>
            <person name="Kumar A."/>
            <person name="Singh N.K."/>
            <person name="Kaur N."/>
            <person name="Kumar N."/>
            <person name="Mayilraj S."/>
        </authorList>
    </citation>
    <scope>NUCLEOTIDE SEQUENCE [LARGE SCALE GENOMIC DNA]</scope>
    <source>
        <strain evidence="2 3">SA2-6</strain>
    </source>
</reference>
<dbReference type="SUPFAM" id="SSF109854">
    <property type="entry name" value="DinB/YfiT-like putative metalloenzymes"/>
    <property type="match status" value="1"/>
</dbReference>
<evidence type="ECO:0000313" key="3">
    <source>
        <dbReference type="Proteomes" id="UP000034166"/>
    </source>
</evidence>
<dbReference type="RefSeq" id="WP_046525935.1">
    <property type="nucleotide sequence ID" value="NZ_LAYY01000097.1"/>
</dbReference>
<evidence type="ECO:0000259" key="1">
    <source>
        <dbReference type="Pfam" id="PF12867"/>
    </source>
</evidence>
<feature type="domain" description="DinB-like" evidence="1">
    <location>
        <begin position="22"/>
        <end position="146"/>
    </location>
</feature>
<gene>
    <name evidence="2" type="ORF">WQ57_22750</name>
</gene>
<dbReference type="Gene3D" id="1.20.120.450">
    <property type="entry name" value="dinb family like domain"/>
    <property type="match status" value="1"/>
</dbReference>
<dbReference type="InterPro" id="IPR034660">
    <property type="entry name" value="DinB/YfiT-like"/>
</dbReference>
<accession>A0A0M2SL43</accession>
<organism evidence="2 3">
    <name type="scientific">Mesobacillus campisalis</name>
    <dbReference type="NCBI Taxonomy" id="1408103"/>
    <lineage>
        <taxon>Bacteria</taxon>
        <taxon>Bacillati</taxon>
        <taxon>Bacillota</taxon>
        <taxon>Bacilli</taxon>
        <taxon>Bacillales</taxon>
        <taxon>Bacillaceae</taxon>
        <taxon>Mesobacillus</taxon>
    </lineage>
</organism>